<evidence type="ECO:0000256" key="3">
    <source>
        <dbReference type="ARBA" id="ARBA00022530"/>
    </source>
</evidence>
<keyword evidence="5" id="KW-0084">Basement membrane</keyword>
<dbReference type="Proteomes" id="UP001434883">
    <property type="component" value="Unassembled WGS sequence"/>
</dbReference>
<feature type="region of interest" description="Disordered" evidence="8">
    <location>
        <begin position="1"/>
        <end position="36"/>
    </location>
</feature>
<keyword evidence="7" id="KW-1015">Disulfide bond</keyword>
<keyword evidence="4" id="KW-0677">Repeat</keyword>
<organism evidence="10 11">
    <name type="scientific">Xenoophorus captivus</name>
    <dbReference type="NCBI Taxonomy" id="1517983"/>
    <lineage>
        <taxon>Eukaryota</taxon>
        <taxon>Metazoa</taxon>
        <taxon>Chordata</taxon>
        <taxon>Craniata</taxon>
        <taxon>Vertebrata</taxon>
        <taxon>Euteleostomi</taxon>
        <taxon>Actinopterygii</taxon>
        <taxon>Neopterygii</taxon>
        <taxon>Teleostei</taxon>
        <taxon>Neoteleostei</taxon>
        <taxon>Acanthomorphata</taxon>
        <taxon>Ovalentaria</taxon>
        <taxon>Atherinomorphae</taxon>
        <taxon>Cyprinodontiformes</taxon>
        <taxon>Goodeidae</taxon>
        <taxon>Xenoophorus</taxon>
    </lineage>
</organism>
<evidence type="ECO:0000313" key="10">
    <source>
        <dbReference type="EMBL" id="MEQ2196824.1"/>
    </source>
</evidence>
<comment type="caution">
    <text evidence="10">The sequence shown here is derived from an EMBL/GenBank/DDBJ whole genome shotgun (WGS) entry which is preliminary data.</text>
</comment>
<accession>A0ABV0QLZ1</accession>
<comment type="subcellular location">
    <subcellularLocation>
        <location evidence="1">Secreted</location>
        <location evidence="1">Extracellular space</location>
        <location evidence="1">Extracellular matrix</location>
        <location evidence="1">Basement membrane</location>
    </subcellularLocation>
</comment>
<dbReference type="Gene3D" id="2.170.240.10">
    <property type="entry name" value="Collagen IV, non-collagenous"/>
    <property type="match status" value="1"/>
</dbReference>
<evidence type="ECO:0000313" key="11">
    <source>
        <dbReference type="Proteomes" id="UP001434883"/>
    </source>
</evidence>
<dbReference type="Pfam" id="PF01413">
    <property type="entry name" value="C4"/>
    <property type="match status" value="1"/>
</dbReference>
<dbReference type="InterPro" id="IPR036954">
    <property type="entry name" value="Collagen_IV_NC_sf"/>
</dbReference>
<evidence type="ECO:0000256" key="8">
    <source>
        <dbReference type="SAM" id="MobiDB-lite"/>
    </source>
</evidence>
<sequence>PPGTPGDPGAPGPPGFNGPPGRKGETGSVGQPGTAGSCLRRFSPMPFMFCNINNVCNFAARNDYSYWLSTPKPMPMSMEAVTGENIKPYISR</sequence>
<feature type="compositionally biased region" description="Pro residues" evidence="8">
    <location>
        <begin position="1"/>
        <end position="17"/>
    </location>
</feature>
<dbReference type="PROSITE" id="PS51403">
    <property type="entry name" value="NC1_IV"/>
    <property type="match status" value="1"/>
</dbReference>
<name>A0ABV0QLZ1_9TELE</name>
<feature type="non-terminal residue" evidence="10">
    <location>
        <position position="1"/>
    </location>
</feature>
<dbReference type="SMART" id="SM00111">
    <property type="entry name" value="C4"/>
    <property type="match status" value="1"/>
</dbReference>
<dbReference type="InterPro" id="IPR016187">
    <property type="entry name" value="CTDL_fold"/>
</dbReference>
<dbReference type="EMBL" id="JAHRIN010017105">
    <property type="protein sequence ID" value="MEQ2196824.1"/>
    <property type="molecule type" value="Genomic_DNA"/>
</dbReference>
<proteinExistence type="predicted"/>
<evidence type="ECO:0000259" key="9">
    <source>
        <dbReference type="PROSITE" id="PS51403"/>
    </source>
</evidence>
<keyword evidence="3" id="KW-0272">Extracellular matrix</keyword>
<keyword evidence="11" id="KW-1185">Reference proteome</keyword>
<dbReference type="InterPro" id="IPR001442">
    <property type="entry name" value="Collagen_IV_NC"/>
</dbReference>
<evidence type="ECO:0000256" key="2">
    <source>
        <dbReference type="ARBA" id="ARBA00022525"/>
    </source>
</evidence>
<reference evidence="10 11" key="1">
    <citation type="submission" date="2021-06" db="EMBL/GenBank/DDBJ databases">
        <authorList>
            <person name="Palmer J.M."/>
        </authorList>
    </citation>
    <scope>NUCLEOTIDE SEQUENCE [LARGE SCALE GENOMIC DNA]</scope>
    <source>
        <strain evidence="10 11">XC_2019</strain>
        <tissue evidence="10">Muscle</tissue>
    </source>
</reference>
<keyword evidence="2" id="KW-0964">Secreted</keyword>
<evidence type="ECO:0000256" key="4">
    <source>
        <dbReference type="ARBA" id="ARBA00022737"/>
    </source>
</evidence>
<evidence type="ECO:0000256" key="1">
    <source>
        <dbReference type="ARBA" id="ARBA00004302"/>
    </source>
</evidence>
<evidence type="ECO:0000256" key="7">
    <source>
        <dbReference type="ARBA" id="ARBA00023157"/>
    </source>
</evidence>
<evidence type="ECO:0000256" key="6">
    <source>
        <dbReference type="ARBA" id="ARBA00023119"/>
    </source>
</evidence>
<feature type="domain" description="Collagen IV NC1" evidence="9">
    <location>
        <begin position="33"/>
        <end position="92"/>
    </location>
</feature>
<evidence type="ECO:0000256" key="5">
    <source>
        <dbReference type="ARBA" id="ARBA00022869"/>
    </source>
</evidence>
<gene>
    <name evidence="10" type="primary">COL4A1</name>
    <name evidence="10" type="ORF">XENOCAPTIV_014511</name>
</gene>
<dbReference type="GO" id="GO:0005581">
    <property type="term" value="C:collagen trimer"/>
    <property type="evidence" value="ECO:0007669"/>
    <property type="project" value="UniProtKB-KW"/>
</dbReference>
<keyword evidence="6 10" id="KW-0176">Collagen</keyword>
<protein>
    <submittedName>
        <fullName evidence="10">Collagen alpha-1(IV) chain</fullName>
    </submittedName>
</protein>
<dbReference type="SUPFAM" id="SSF56436">
    <property type="entry name" value="C-type lectin-like"/>
    <property type="match status" value="1"/>
</dbReference>